<dbReference type="EMBL" id="CASHSV030000024">
    <property type="protein sequence ID" value="CAJ2640165.1"/>
    <property type="molecule type" value="Genomic_DNA"/>
</dbReference>
<name>A0ACB0J6K6_TRIPR</name>
<proteinExistence type="predicted"/>
<evidence type="ECO:0000313" key="1">
    <source>
        <dbReference type="EMBL" id="CAJ2640165.1"/>
    </source>
</evidence>
<gene>
    <name evidence="1" type="ORF">MILVUS5_LOCUS10059</name>
</gene>
<dbReference type="Proteomes" id="UP001177021">
    <property type="component" value="Unassembled WGS sequence"/>
</dbReference>
<sequence>MARTSPTQLPIRFFKIILQTNLQRLKIPNKFTRRHGVSLSNPVLINPPDGTKWKVYWKKVNCEIWFEKGWKDFTQNYSLQQGYLVLFKYRKGTSNFNVLILGQNAMEIDYGSSSDTDDDENDNVGDSDDESVKIIDGKNNSIDHSDDESVEILDEWLKRKKNKQMSPIGRSPRPHKKVRGETENITKRAQEVAAKFISSNPFFTILIKPYHLVKGQLYVPSLKGVTEHKEKYVMLQIGKRSWNVKLLRCNDEEKGRRLSAGWNLFASESGLKPGDVCVFELINKNDLVFKVHSPLQTPSSMARRNATLSIRFFKIILQTNLRRLKIPNKFTKSYGVSLSNPVLIKPPDGTNWKVYWKKVNGEIWFEKGWKDFTENYSLQQGCLVLFKYRKGTSNFNVLILGQNAMEIDYGSSSDTDDDDDENDNVGDSDDESVKIVDEKNNSIDHSDDESVKILDECLKRKKNKQKSPIGRSPRPHKKVRGETENTTKRTSSLNRPREARGQEIAAKFISSNPFFTILIKPCHLVKGQLIGKRSWNVKLLRCNDGKKGRRLSGGWRVFASESGLKPGDVHVFKRGQI</sequence>
<accession>A0ACB0J6K6</accession>
<comment type="caution">
    <text evidence="1">The sequence shown here is derived from an EMBL/GenBank/DDBJ whole genome shotgun (WGS) entry which is preliminary data.</text>
</comment>
<keyword evidence="2" id="KW-1185">Reference proteome</keyword>
<protein>
    <submittedName>
        <fullName evidence="1">Uncharacterized protein</fullName>
    </submittedName>
</protein>
<organism evidence="1 2">
    <name type="scientific">Trifolium pratense</name>
    <name type="common">Red clover</name>
    <dbReference type="NCBI Taxonomy" id="57577"/>
    <lineage>
        <taxon>Eukaryota</taxon>
        <taxon>Viridiplantae</taxon>
        <taxon>Streptophyta</taxon>
        <taxon>Embryophyta</taxon>
        <taxon>Tracheophyta</taxon>
        <taxon>Spermatophyta</taxon>
        <taxon>Magnoliopsida</taxon>
        <taxon>eudicotyledons</taxon>
        <taxon>Gunneridae</taxon>
        <taxon>Pentapetalae</taxon>
        <taxon>rosids</taxon>
        <taxon>fabids</taxon>
        <taxon>Fabales</taxon>
        <taxon>Fabaceae</taxon>
        <taxon>Papilionoideae</taxon>
        <taxon>50 kb inversion clade</taxon>
        <taxon>NPAAA clade</taxon>
        <taxon>Hologalegina</taxon>
        <taxon>IRL clade</taxon>
        <taxon>Trifolieae</taxon>
        <taxon>Trifolium</taxon>
    </lineage>
</organism>
<evidence type="ECO:0000313" key="2">
    <source>
        <dbReference type="Proteomes" id="UP001177021"/>
    </source>
</evidence>
<reference evidence="1" key="1">
    <citation type="submission" date="2023-10" db="EMBL/GenBank/DDBJ databases">
        <authorList>
            <person name="Rodriguez Cubillos JULIANA M."/>
            <person name="De Vega J."/>
        </authorList>
    </citation>
    <scope>NUCLEOTIDE SEQUENCE</scope>
</reference>